<dbReference type="Gene3D" id="2.40.170.20">
    <property type="entry name" value="TonB-dependent receptor, beta-barrel domain"/>
    <property type="match status" value="1"/>
</dbReference>
<evidence type="ECO:0000256" key="2">
    <source>
        <dbReference type="ARBA" id="ARBA00022448"/>
    </source>
</evidence>
<dbReference type="InterPro" id="IPR039426">
    <property type="entry name" value="TonB-dep_rcpt-like"/>
</dbReference>
<keyword evidence="2 8" id="KW-0813">Transport</keyword>
<keyword evidence="13" id="KW-1185">Reference proteome</keyword>
<evidence type="ECO:0008006" key="14">
    <source>
        <dbReference type="Google" id="ProtNLM"/>
    </source>
</evidence>
<comment type="subcellular location">
    <subcellularLocation>
        <location evidence="1 8">Cell outer membrane</location>
        <topology evidence="1 8">Multi-pass membrane protein</topology>
    </subcellularLocation>
</comment>
<dbReference type="EMBL" id="QEQK01000004">
    <property type="protein sequence ID" value="PWN56735.1"/>
    <property type="molecule type" value="Genomic_DNA"/>
</dbReference>
<dbReference type="InterPro" id="IPR000531">
    <property type="entry name" value="Beta-barrel_TonB"/>
</dbReference>
<name>A0A363UMR8_9GAMM</name>
<dbReference type="Pfam" id="PF00593">
    <property type="entry name" value="TonB_dep_Rec_b-barrel"/>
    <property type="match status" value="1"/>
</dbReference>
<dbReference type="SUPFAM" id="SSF56935">
    <property type="entry name" value="Porins"/>
    <property type="match status" value="1"/>
</dbReference>
<dbReference type="Proteomes" id="UP000251800">
    <property type="component" value="Unassembled WGS sequence"/>
</dbReference>
<dbReference type="GO" id="GO:0009279">
    <property type="term" value="C:cell outer membrane"/>
    <property type="evidence" value="ECO:0007669"/>
    <property type="project" value="UniProtKB-SubCell"/>
</dbReference>
<evidence type="ECO:0000256" key="3">
    <source>
        <dbReference type="ARBA" id="ARBA00022452"/>
    </source>
</evidence>
<evidence type="ECO:0000259" key="10">
    <source>
        <dbReference type="Pfam" id="PF00593"/>
    </source>
</evidence>
<keyword evidence="6 8" id="KW-0472">Membrane</keyword>
<keyword evidence="7 8" id="KW-0998">Cell outer membrane</keyword>
<evidence type="ECO:0000256" key="9">
    <source>
        <dbReference type="RuleBase" id="RU003357"/>
    </source>
</evidence>
<feature type="domain" description="TonB-dependent receptor plug" evidence="11">
    <location>
        <begin position="103"/>
        <end position="212"/>
    </location>
</feature>
<keyword evidence="3 8" id="KW-1134">Transmembrane beta strand</keyword>
<dbReference type="AlphaFoldDB" id="A0A363UMR8"/>
<keyword evidence="4 8" id="KW-0812">Transmembrane</keyword>
<dbReference type="OrthoDB" id="9760494at2"/>
<accession>A0A363UMR8</accession>
<comment type="similarity">
    <text evidence="8 9">Belongs to the TonB-dependent receptor family.</text>
</comment>
<comment type="caution">
    <text evidence="12">The sequence shown here is derived from an EMBL/GenBank/DDBJ whole genome shotgun (WGS) entry which is preliminary data.</text>
</comment>
<evidence type="ECO:0000259" key="11">
    <source>
        <dbReference type="Pfam" id="PF07715"/>
    </source>
</evidence>
<evidence type="ECO:0000313" key="12">
    <source>
        <dbReference type="EMBL" id="PWN56735.1"/>
    </source>
</evidence>
<protein>
    <recommendedName>
        <fullName evidence="14">TonB-dependent receptor</fullName>
    </recommendedName>
</protein>
<dbReference type="PANTHER" id="PTHR30442:SF0">
    <property type="entry name" value="FE(3+) DICITRATE TRANSPORT PROTEIN FECA"/>
    <property type="match status" value="1"/>
</dbReference>
<keyword evidence="5 9" id="KW-0798">TonB box</keyword>
<dbReference type="InterPro" id="IPR037066">
    <property type="entry name" value="Plug_dom_sf"/>
</dbReference>
<dbReference type="InterPro" id="IPR036942">
    <property type="entry name" value="Beta-barrel_TonB_sf"/>
</dbReference>
<proteinExistence type="inferred from homology"/>
<evidence type="ECO:0000256" key="8">
    <source>
        <dbReference type="PROSITE-ProRule" id="PRU01360"/>
    </source>
</evidence>
<dbReference type="InterPro" id="IPR012910">
    <property type="entry name" value="Plug_dom"/>
</dbReference>
<dbReference type="PANTHER" id="PTHR30442">
    <property type="entry name" value="IRON III DICITRATE TRANSPORT PROTEIN FECA"/>
    <property type="match status" value="1"/>
</dbReference>
<feature type="domain" description="TonB-dependent receptor-like beta-barrel" evidence="10">
    <location>
        <begin position="316"/>
        <end position="750"/>
    </location>
</feature>
<dbReference type="Pfam" id="PF07715">
    <property type="entry name" value="Plug"/>
    <property type="match status" value="1"/>
</dbReference>
<evidence type="ECO:0000256" key="6">
    <source>
        <dbReference type="ARBA" id="ARBA00023136"/>
    </source>
</evidence>
<evidence type="ECO:0000256" key="1">
    <source>
        <dbReference type="ARBA" id="ARBA00004571"/>
    </source>
</evidence>
<evidence type="ECO:0000256" key="4">
    <source>
        <dbReference type="ARBA" id="ARBA00022692"/>
    </source>
</evidence>
<sequence length="780" mass="84919">MRFIVWSGAFATPCSGAALTVRWRRLPCSNDFSRPIGASRNAAKITANDTGDCMNLIARRLLIAAVLLPAGAWAQAPETSDTDTETSVELQQMTIFGTAEALQRATGSAHLVDEQTLEAFDYADIHRILNVVPGVYVRGEDGYGLRPNIGIRGGNSDRSQKVTLMEDGVLFGPAPYAAPAAYYFPLSQRMTGVEVFKGPAAIQYGPQTIGGAINLLSAPLPDRRAGLLALTGGSDADRSLHARAATPLGDHALQAELVYLGSDGFKTLDGGGDTGFDKAEGLLKYGRELGQGRLVLRVGAATETSDETYLGLTEEDFRSDPTRRYRGSALDEMTWDWHGLRADIEHPLWGGDLHVTAYDHRFDRAWTKFNNFRGADIRDVLANPDTPRNQLFYQGLTGEADTTPGAGDDDLLIGTNDRSFRSSGLQARYVRHLGGRLDHSLRLGLRLHSDRIRRLHDELAYEMVDGQLERNNAPRSITANNTGRANALALWVQDEMVVGRWTIVPGLRMEAVQTEFVDRRAGAKNRNRNVTLLPGIGVSFAQTRSLTWIGGVHRGYSPASPGLSDAEPEDAWNAEAGFRWQGSPVAIELVAFLSDYSNLTGICTFSSGCDDAQLGEQTNAGSVSVAGLETTVSRMQLLTAGLTLQLEASHTWTNGEFDESFDSSNPQFGAVEAGFELPYVPEHRANLLLGLRANRWQADASVTYVSAMRDQAGRGEIPDDSGSDAYTVLDVAGRYQVTPRVDITARVDNLLDEVYVVSRRPFGARPGRPLAARVGVEMRW</sequence>
<evidence type="ECO:0000313" key="13">
    <source>
        <dbReference type="Proteomes" id="UP000251800"/>
    </source>
</evidence>
<organism evidence="12 13">
    <name type="scientific">Abyssibacter profundi</name>
    <dbReference type="NCBI Taxonomy" id="2182787"/>
    <lineage>
        <taxon>Bacteria</taxon>
        <taxon>Pseudomonadati</taxon>
        <taxon>Pseudomonadota</taxon>
        <taxon>Gammaproteobacteria</taxon>
        <taxon>Chromatiales</taxon>
        <taxon>Oceanococcaceae</taxon>
        <taxon>Abyssibacter</taxon>
    </lineage>
</organism>
<reference evidence="12 13" key="1">
    <citation type="submission" date="2018-05" db="EMBL/GenBank/DDBJ databases">
        <title>Abyssibacter profundi OUC007T gen. nov., sp. nov, a marine bacterium isolated from seawater of the Mariana Trench.</title>
        <authorList>
            <person name="Zhou S."/>
        </authorList>
    </citation>
    <scope>NUCLEOTIDE SEQUENCE [LARGE SCALE GENOMIC DNA]</scope>
    <source>
        <strain evidence="12 13">OUC007</strain>
    </source>
</reference>
<dbReference type="Gene3D" id="2.170.130.10">
    <property type="entry name" value="TonB-dependent receptor, plug domain"/>
    <property type="match status" value="1"/>
</dbReference>
<dbReference type="PROSITE" id="PS52016">
    <property type="entry name" value="TONB_DEPENDENT_REC_3"/>
    <property type="match status" value="1"/>
</dbReference>
<evidence type="ECO:0000256" key="5">
    <source>
        <dbReference type="ARBA" id="ARBA00023077"/>
    </source>
</evidence>
<gene>
    <name evidence="12" type="ORF">DEH80_04700</name>
</gene>
<evidence type="ECO:0000256" key="7">
    <source>
        <dbReference type="ARBA" id="ARBA00023237"/>
    </source>
</evidence>
<dbReference type="GO" id="GO:0033214">
    <property type="term" value="P:siderophore-iron import into cell"/>
    <property type="evidence" value="ECO:0007669"/>
    <property type="project" value="TreeGrafter"/>
</dbReference>